<accession>A0A540V746</accession>
<evidence type="ECO:0000259" key="1">
    <source>
        <dbReference type="Pfam" id="PF13643"/>
    </source>
</evidence>
<keyword evidence="3" id="KW-1185">Reference proteome</keyword>
<comment type="caution">
    <text evidence="2">The sequence shown here is derived from an EMBL/GenBank/DDBJ whole genome shotgun (WGS) entry which is preliminary data.</text>
</comment>
<evidence type="ECO:0000313" key="2">
    <source>
        <dbReference type="EMBL" id="TQE91993.1"/>
    </source>
</evidence>
<dbReference type="AlphaFoldDB" id="A0A540V746"/>
<name>A0A540V746_9BACL</name>
<reference evidence="2 3" key="1">
    <citation type="submission" date="2019-06" db="EMBL/GenBank/DDBJ databases">
        <title>Genome sequence of Ureibacillus terrenus.</title>
        <authorList>
            <person name="Maclea K.S."/>
            <person name="Simoes M."/>
        </authorList>
    </citation>
    <scope>NUCLEOTIDE SEQUENCE [LARGE SCALE GENOMIC DNA]</scope>
    <source>
        <strain evidence="2 3">ATCC BAA-384</strain>
    </source>
</reference>
<dbReference type="EMBL" id="VIGD01000002">
    <property type="protein sequence ID" value="TQE91993.1"/>
    <property type="molecule type" value="Genomic_DNA"/>
</dbReference>
<feature type="domain" description="DUF4145" evidence="1">
    <location>
        <begin position="24"/>
        <end position="107"/>
    </location>
</feature>
<protein>
    <submittedName>
        <fullName evidence="2">DNA phosphorothioation-dependent restriction protein DptF</fullName>
    </submittedName>
</protein>
<dbReference type="InterPro" id="IPR025285">
    <property type="entry name" value="DUF4145"/>
</dbReference>
<dbReference type="Proteomes" id="UP000315753">
    <property type="component" value="Unassembled WGS sequence"/>
</dbReference>
<dbReference type="Pfam" id="PF13643">
    <property type="entry name" value="DUF4145"/>
    <property type="match status" value="1"/>
</dbReference>
<evidence type="ECO:0000313" key="3">
    <source>
        <dbReference type="Proteomes" id="UP000315753"/>
    </source>
</evidence>
<gene>
    <name evidence="2" type="primary">dptF</name>
    <name evidence="2" type="ORF">FKZ59_02575</name>
</gene>
<dbReference type="InterPro" id="IPR017647">
    <property type="entry name" value="Dnd_assoc_3"/>
</dbReference>
<sequence>MEKQETAFEFIKAHNPDWATLAKEFESLLFKDVDASLVKARKLTELVIKDVYKFEEIEYPEYTNQSERLVLLKNYGVIDEELFKLFDRIRRMGNRAAHDDRKTPIADGLKVHNNLYSTLKWFMESYVSYDIQVPEYQDPKPETLDDTVKNLLKELLPEFLNKSTIRTAPDQDVSADELPELHGSRLLFQLNRLRESSQDAVEGYKGLSGFKQYLHVSRPIEKRLENYLRECAKAENSRLILLCGSVGDGKSHLISYFSTKYPELMDQFKIHNDATESFDPRKNSLDTLAEVLDAFSDERIESSKEKLIVAINLGVLNNFIESEYAETKYNKLKEFIQNANVFDSNTISMPPEHEHFKLINFADYKSFELTANGQVSGYLTELFKKITDNTADNPFYQAYLQDREANVAKPLLINYEMFSSPSLQQQIIQLIIKTIIKDKVIISTRELLNFIYDILVPNTVDELRTADFIDMLQSLLPNLLFEGTEKSYLLKILAKHDPIHMRVKEVDEHLIELNNSGDFYMFFRDIIFDSSAQIWINHLKTVDDIAYLDKDTKRELCELFIRAAFLFKSHLNVFFKDDVYSKYMKYLYAYNSGKKPLLQDLYYEIQKAIYLWKGSPKNNYIFIDDEGGKIRIAEPLTLKPSVITIDNKNAKEYVERFTTTLLLGFKCESHNEIHKVEIDFPLYEMVIKVLNGYKLNKKNKEDSIKFIDFIDKLLPYGKQVEEILVKDMEHHLTFTIKYNEEFESYSFSREQ</sequence>
<organism evidence="2 3">
    <name type="scientific">Ureibacillus terrenus</name>
    <dbReference type="NCBI Taxonomy" id="118246"/>
    <lineage>
        <taxon>Bacteria</taxon>
        <taxon>Bacillati</taxon>
        <taxon>Bacillota</taxon>
        <taxon>Bacilli</taxon>
        <taxon>Bacillales</taxon>
        <taxon>Caryophanaceae</taxon>
        <taxon>Ureibacillus</taxon>
    </lineage>
</organism>
<dbReference type="OrthoDB" id="257964at2"/>
<dbReference type="NCBIfam" id="TIGR03238">
    <property type="entry name" value="dnd_assoc_3"/>
    <property type="match status" value="1"/>
</dbReference>
<dbReference type="RefSeq" id="WP_141601169.1">
    <property type="nucleotide sequence ID" value="NZ_VIGD01000002.1"/>
</dbReference>
<proteinExistence type="predicted"/>